<gene>
    <name evidence="1" type="ORF">TWF730_003472</name>
</gene>
<dbReference type="EMBL" id="JAVHNS010000015">
    <property type="protein sequence ID" value="KAK6334257.1"/>
    <property type="molecule type" value="Genomic_DNA"/>
</dbReference>
<evidence type="ECO:0000313" key="2">
    <source>
        <dbReference type="Proteomes" id="UP001373714"/>
    </source>
</evidence>
<sequence>MSTSSTVPLLKEQQQQQQKEIPALRGDGNGVYRIHVIGNSGTGKSTLSRHLSQVLKIPYIPLDEIFWSPNWSSPSNEEFQSRITHVLEEHRSKNTGWVIDGNYSRRMGGLVAGERTDCIWLDPPLLLYLPRLILRTFYRLIGTEPNCAPGCEENWRDVLSPNDKSIIWWCVTHHGYCREWGESVIVEQGRVEDGGIVRRIGGWGGELRWWVGEVERLAGEKYDAGDDSI</sequence>
<evidence type="ECO:0008006" key="3">
    <source>
        <dbReference type="Google" id="ProtNLM"/>
    </source>
</evidence>
<evidence type="ECO:0000313" key="1">
    <source>
        <dbReference type="EMBL" id="KAK6334257.1"/>
    </source>
</evidence>
<dbReference type="PANTHER" id="PTHR37816:SF1">
    <property type="entry name" value="TOXIN"/>
    <property type="match status" value="1"/>
</dbReference>
<comment type="caution">
    <text evidence="1">The sequence shown here is derived from an EMBL/GenBank/DDBJ whole genome shotgun (WGS) entry which is preliminary data.</text>
</comment>
<dbReference type="AlphaFoldDB" id="A0AAV9U2M7"/>
<protein>
    <recommendedName>
        <fullName evidence="3">Adenylate kinase</fullName>
    </recommendedName>
</protein>
<accession>A0AAV9U2M7</accession>
<dbReference type="InterPro" id="IPR027417">
    <property type="entry name" value="P-loop_NTPase"/>
</dbReference>
<keyword evidence="2" id="KW-1185">Reference proteome</keyword>
<dbReference type="SUPFAM" id="SSF52540">
    <property type="entry name" value="P-loop containing nucleoside triphosphate hydrolases"/>
    <property type="match status" value="1"/>
</dbReference>
<reference evidence="1 2" key="1">
    <citation type="submission" date="2019-10" db="EMBL/GenBank/DDBJ databases">
        <authorList>
            <person name="Palmer J.M."/>
        </authorList>
    </citation>
    <scope>NUCLEOTIDE SEQUENCE [LARGE SCALE GENOMIC DNA]</scope>
    <source>
        <strain evidence="1 2">TWF730</strain>
    </source>
</reference>
<dbReference type="Proteomes" id="UP001373714">
    <property type="component" value="Unassembled WGS sequence"/>
</dbReference>
<dbReference type="InterPro" id="IPR052922">
    <property type="entry name" value="Cytidylate_Kinase-2"/>
</dbReference>
<proteinExistence type="predicted"/>
<name>A0AAV9U2M7_9PEZI</name>
<organism evidence="1 2">
    <name type="scientific">Orbilia blumenaviensis</name>
    <dbReference type="NCBI Taxonomy" id="1796055"/>
    <lineage>
        <taxon>Eukaryota</taxon>
        <taxon>Fungi</taxon>
        <taxon>Dikarya</taxon>
        <taxon>Ascomycota</taxon>
        <taxon>Pezizomycotina</taxon>
        <taxon>Orbiliomycetes</taxon>
        <taxon>Orbiliales</taxon>
        <taxon>Orbiliaceae</taxon>
        <taxon>Orbilia</taxon>
    </lineage>
</organism>
<dbReference type="Gene3D" id="3.40.50.300">
    <property type="entry name" value="P-loop containing nucleotide triphosphate hydrolases"/>
    <property type="match status" value="1"/>
</dbReference>
<dbReference type="PANTHER" id="PTHR37816">
    <property type="entry name" value="YALI0E33011P"/>
    <property type="match status" value="1"/>
</dbReference>